<name>A0A9P6CW07_9AGAR</name>
<dbReference type="AlphaFoldDB" id="A0A9P6CW07"/>
<organism evidence="1 2">
    <name type="scientific">Pholiota conissans</name>
    <dbReference type="NCBI Taxonomy" id="109636"/>
    <lineage>
        <taxon>Eukaryota</taxon>
        <taxon>Fungi</taxon>
        <taxon>Dikarya</taxon>
        <taxon>Basidiomycota</taxon>
        <taxon>Agaricomycotina</taxon>
        <taxon>Agaricomycetes</taxon>
        <taxon>Agaricomycetidae</taxon>
        <taxon>Agaricales</taxon>
        <taxon>Agaricineae</taxon>
        <taxon>Strophariaceae</taxon>
        <taxon>Pholiota</taxon>
    </lineage>
</organism>
<dbReference type="EMBL" id="MU155340">
    <property type="protein sequence ID" value="KAF9475255.1"/>
    <property type="molecule type" value="Genomic_DNA"/>
</dbReference>
<accession>A0A9P6CW07</accession>
<sequence>MRDEGVPLIATWRPQNKPCRRIVSSYESREERRMSMSEPSMAQSCWMRIERGMDAAESKSTEMVRLGVDHAGGEAFGRSHAVANVRTRPTFVRCPNSHHHFCRLFVRAPSYVQHHILLCSLVQDISDPLGNWNDYEWPRLFLFVGSFVSSMMDKIHFVKHCLPLHRTRTRSSL</sequence>
<evidence type="ECO:0000313" key="1">
    <source>
        <dbReference type="EMBL" id="KAF9475255.1"/>
    </source>
</evidence>
<reference evidence="1" key="1">
    <citation type="submission" date="2020-11" db="EMBL/GenBank/DDBJ databases">
        <authorList>
            <consortium name="DOE Joint Genome Institute"/>
            <person name="Ahrendt S."/>
            <person name="Riley R."/>
            <person name="Andreopoulos W."/>
            <person name="Labutti K."/>
            <person name="Pangilinan J."/>
            <person name="Ruiz-Duenas F.J."/>
            <person name="Barrasa J.M."/>
            <person name="Sanchez-Garcia M."/>
            <person name="Camarero S."/>
            <person name="Miyauchi S."/>
            <person name="Serrano A."/>
            <person name="Linde D."/>
            <person name="Babiker R."/>
            <person name="Drula E."/>
            <person name="Ayuso-Fernandez I."/>
            <person name="Pacheco R."/>
            <person name="Padilla G."/>
            <person name="Ferreira P."/>
            <person name="Barriuso J."/>
            <person name="Kellner H."/>
            <person name="Castanera R."/>
            <person name="Alfaro M."/>
            <person name="Ramirez L."/>
            <person name="Pisabarro A.G."/>
            <person name="Kuo A."/>
            <person name="Tritt A."/>
            <person name="Lipzen A."/>
            <person name="He G."/>
            <person name="Yan M."/>
            <person name="Ng V."/>
            <person name="Cullen D."/>
            <person name="Martin F."/>
            <person name="Rosso M.-N."/>
            <person name="Henrissat B."/>
            <person name="Hibbett D."/>
            <person name="Martinez A.T."/>
            <person name="Grigoriev I.V."/>
        </authorList>
    </citation>
    <scope>NUCLEOTIDE SEQUENCE</scope>
    <source>
        <strain evidence="1">CIRM-BRFM 674</strain>
    </source>
</reference>
<gene>
    <name evidence="1" type="ORF">BDN70DRAFT_268381</name>
</gene>
<keyword evidence="2" id="KW-1185">Reference proteome</keyword>
<protein>
    <submittedName>
        <fullName evidence="1">Uncharacterized protein</fullName>
    </submittedName>
</protein>
<dbReference type="Proteomes" id="UP000807469">
    <property type="component" value="Unassembled WGS sequence"/>
</dbReference>
<evidence type="ECO:0000313" key="2">
    <source>
        <dbReference type="Proteomes" id="UP000807469"/>
    </source>
</evidence>
<comment type="caution">
    <text evidence="1">The sequence shown here is derived from an EMBL/GenBank/DDBJ whole genome shotgun (WGS) entry which is preliminary data.</text>
</comment>
<proteinExistence type="predicted"/>